<organism evidence="1 2">
    <name type="scientific">Ceraceosorus bombacis</name>
    <dbReference type="NCBI Taxonomy" id="401625"/>
    <lineage>
        <taxon>Eukaryota</taxon>
        <taxon>Fungi</taxon>
        <taxon>Dikarya</taxon>
        <taxon>Basidiomycota</taxon>
        <taxon>Ustilaginomycotina</taxon>
        <taxon>Exobasidiomycetes</taxon>
        <taxon>Ceraceosorales</taxon>
        <taxon>Ceraceosoraceae</taxon>
        <taxon>Ceraceosorus</taxon>
    </lineage>
</organism>
<dbReference type="Proteomes" id="UP000054845">
    <property type="component" value="Unassembled WGS sequence"/>
</dbReference>
<dbReference type="EMBL" id="CCYA01000270">
    <property type="protein sequence ID" value="CEH18186.1"/>
    <property type="molecule type" value="Genomic_DNA"/>
</dbReference>
<dbReference type="AlphaFoldDB" id="A0A0N7LB23"/>
<keyword evidence="2" id="KW-1185">Reference proteome</keyword>
<evidence type="ECO:0000313" key="2">
    <source>
        <dbReference type="Proteomes" id="UP000054845"/>
    </source>
</evidence>
<protein>
    <submittedName>
        <fullName evidence="1">Uncharacterized protein</fullName>
    </submittedName>
</protein>
<sequence>MSRCALLEPVQICAILYGLLERVQIRAILYGLLERTPRLALEAPFATPSY</sequence>
<accession>A0A0N7LB23</accession>
<name>A0A0N7LB23_9BASI</name>
<evidence type="ECO:0000313" key="1">
    <source>
        <dbReference type="EMBL" id="CEH18186.1"/>
    </source>
</evidence>
<reference evidence="1 2" key="1">
    <citation type="submission" date="2014-09" db="EMBL/GenBank/DDBJ databases">
        <authorList>
            <person name="Magalhaes I.L.F."/>
            <person name="Oliveira U."/>
            <person name="Santos F.R."/>
            <person name="Vidigal T.H.D.A."/>
            <person name="Brescovit A.D."/>
            <person name="Santos A.J."/>
        </authorList>
    </citation>
    <scope>NUCLEOTIDE SEQUENCE [LARGE SCALE GENOMIC DNA]</scope>
</reference>
<proteinExistence type="predicted"/>